<feature type="transmembrane region" description="Helical" evidence="1">
    <location>
        <begin position="38"/>
        <end position="59"/>
    </location>
</feature>
<gene>
    <name evidence="2" type="ORF">GCM10023322_37820</name>
</gene>
<evidence type="ECO:0000313" key="3">
    <source>
        <dbReference type="Proteomes" id="UP001501570"/>
    </source>
</evidence>
<feature type="transmembrane region" description="Helical" evidence="1">
    <location>
        <begin position="65"/>
        <end position="87"/>
    </location>
</feature>
<protein>
    <recommendedName>
        <fullName evidence="4">Integral membrane protein</fullName>
    </recommendedName>
</protein>
<dbReference type="InterPro" id="IPR054235">
    <property type="entry name" value="DUF6962"/>
</dbReference>
<feature type="transmembrane region" description="Helical" evidence="1">
    <location>
        <begin position="6"/>
        <end position="26"/>
    </location>
</feature>
<proteinExistence type="predicted"/>
<feature type="transmembrane region" description="Helical" evidence="1">
    <location>
        <begin position="122"/>
        <end position="141"/>
    </location>
</feature>
<name>A0ABP9RWW5_9ACTN</name>
<reference evidence="3" key="1">
    <citation type="journal article" date="2019" name="Int. J. Syst. Evol. Microbiol.">
        <title>The Global Catalogue of Microorganisms (GCM) 10K type strain sequencing project: providing services to taxonomists for standard genome sequencing and annotation.</title>
        <authorList>
            <consortium name="The Broad Institute Genomics Platform"/>
            <consortium name="The Broad Institute Genome Sequencing Center for Infectious Disease"/>
            <person name="Wu L."/>
            <person name="Ma J."/>
        </authorList>
    </citation>
    <scope>NUCLEOTIDE SEQUENCE [LARGE SCALE GENOMIC DNA]</scope>
    <source>
        <strain evidence="3">JCM 18304</strain>
    </source>
</reference>
<comment type="caution">
    <text evidence="2">The sequence shown here is derived from an EMBL/GenBank/DDBJ whole genome shotgun (WGS) entry which is preliminary data.</text>
</comment>
<evidence type="ECO:0000313" key="2">
    <source>
        <dbReference type="EMBL" id="GAA5188065.1"/>
    </source>
</evidence>
<evidence type="ECO:0000256" key="1">
    <source>
        <dbReference type="SAM" id="Phobius"/>
    </source>
</evidence>
<feature type="transmembrane region" description="Helical" evidence="1">
    <location>
        <begin position="148"/>
        <end position="169"/>
    </location>
</feature>
<evidence type="ECO:0008006" key="4">
    <source>
        <dbReference type="Google" id="ProtNLM"/>
    </source>
</evidence>
<keyword evidence="1" id="KW-0472">Membrane</keyword>
<feature type="transmembrane region" description="Helical" evidence="1">
    <location>
        <begin position="181"/>
        <end position="199"/>
    </location>
</feature>
<sequence>MLAQPAQALTDLLLGLVVATLAVRLHRRGNISRPWQSAFGWTAAAALAGSVHHAVLVRWTRWGSFSWAVITVMIVIAVSYLLAGTVVEVLGSGHARTFWLLRSVGLVAYVVLAFTGHAGVASMMSCEGLTMTSVLVLWCWATYRHHPLGWPVLLAIAASGAAGATQALSPSVTHWIDLDPTSTYHLAQVVGMAVLYWALTRPRTGDALSGGRHTGEQGPAVQAG</sequence>
<keyword evidence="3" id="KW-1185">Reference proteome</keyword>
<keyword evidence="1" id="KW-0812">Transmembrane</keyword>
<organism evidence="2 3">
    <name type="scientific">Rugosimonospora acidiphila</name>
    <dbReference type="NCBI Taxonomy" id="556531"/>
    <lineage>
        <taxon>Bacteria</taxon>
        <taxon>Bacillati</taxon>
        <taxon>Actinomycetota</taxon>
        <taxon>Actinomycetes</taxon>
        <taxon>Micromonosporales</taxon>
        <taxon>Micromonosporaceae</taxon>
        <taxon>Rugosimonospora</taxon>
    </lineage>
</organism>
<dbReference type="RefSeq" id="WP_345631257.1">
    <property type="nucleotide sequence ID" value="NZ_BAABJQ010000010.1"/>
</dbReference>
<keyword evidence="1" id="KW-1133">Transmembrane helix</keyword>
<dbReference type="EMBL" id="BAABJQ010000010">
    <property type="protein sequence ID" value="GAA5188065.1"/>
    <property type="molecule type" value="Genomic_DNA"/>
</dbReference>
<accession>A0ABP9RWW5</accession>
<feature type="transmembrane region" description="Helical" evidence="1">
    <location>
        <begin position="99"/>
        <end position="116"/>
    </location>
</feature>
<dbReference type="Pfam" id="PF22285">
    <property type="entry name" value="DUF6962"/>
    <property type="match status" value="1"/>
</dbReference>
<dbReference type="Proteomes" id="UP001501570">
    <property type="component" value="Unassembled WGS sequence"/>
</dbReference>